<dbReference type="InterPro" id="IPR014756">
    <property type="entry name" value="Ig_E-set"/>
</dbReference>
<comment type="caution">
    <text evidence="2">The sequence shown here is derived from an EMBL/GenBank/DDBJ whole genome shotgun (WGS) entry which is preliminary data.</text>
</comment>
<keyword evidence="3" id="KW-1185">Reference proteome</keyword>
<reference evidence="2 3" key="1">
    <citation type="submission" date="2019-07" db="EMBL/GenBank/DDBJ databases">
        <title>Whole genome shotgun sequence of Thiobacillus plumbophilus NBRC 107929.</title>
        <authorList>
            <person name="Hosoyama A."/>
            <person name="Uohara A."/>
            <person name="Ohji S."/>
            <person name="Ichikawa N."/>
        </authorList>
    </citation>
    <scope>NUCLEOTIDE SEQUENCE [LARGE SCALE GENOMIC DNA]</scope>
    <source>
        <strain evidence="2 3">NBRC 107929</strain>
    </source>
</reference>
<dbReference type="Gene3D" id="2.60.40.10">
    <property type="entry name" value="Immunoglobulins"/>
    <property type="match status" value="1"/>
</dbReference>
<dbReference type="InterPro" id="IPR004193">
    <property type="entry name" value="Glyco_hydro_13_N"/>
</dbReference>
<dbReference type="GO" id="GO:0004553">
    <property type="term" value="F:hydrolase activity, hydrolyzing O-glycosyl compounds"/>
    <property type="evidence" value="ECO:0007669"/>
    <property type="project" value="InterPro"/>
</dbReference>
<feature type="domain" description="Glycoside hydrolase family 13 N-terminal" evidence="1">
    <location>
        <begin position="38"/>
        <end position="100"/>
    </location>
</feature>
<evidence type="ECO:0000259" key="1">
    <source>
        <dbReference type="Pfam" id="PF02922"/>
    </source>
</evidence>
<dbReference type="Pfam" id="PF02922">
    <property type="entry name" value="CBM_48"/>
    <property type="match status" value="1"/>
</dbReference>
<accession>A0A512LB21</accession>
<evidence type="ECO:0000313" key="2">
    <source>
        <dbReference type="EMBL" id="GEP31642.1"/>
    </source>
</evidence>
<name>A0A512LB21_9PROT</name>
<dbReference type="OrthoDB" id="9811945at2"/>
<protein>
    <recommendedName>
        <fullName evidence="1">Glycoside hydrolase family 13 N-terminal domain-containing protein</fullName>
    </recommendedName>
</protein>
<dbReference type="GO" id="GO:0005975">
    <property type="term" value="P:carbohydrate metabolic process"/>
    <property type="evidence" value="ECO:0007669"/>
    <property type="project" value="InterPro"/>
</dbReference>
<dbReference type="AlphaFoldDB" id="A0A512LB21"/>
<dbReference type="SUPFAM" id="SSF81296">
    <property type="entry name" value="E set domains"/>
    <property type="match status" value="1"/>
</dbReference>
<dbReference type="EMBL" id="BKAD01000033">
    <property type="protein sequence ID" value="GEP31642.1"/>
    <property type="molecule type" value="Genomic_DNA"/>
</dbReference>
<dbReference type="InterPro" id="IPR013783">
    <property type="entry name" value="Ig-like_fold"/>
</dbReference>
<organism evidence="2 3">
    <name type="scientific">Sulfuriferula plumbiphila</name>
    <dbReference type="NCBI Taxonomy" id="171865"/>
    <lineage>
        <taxon>Bacteria</taxon>
        <taxon>Pseudomonadati</taxon>
        <taxon>Pseudomonadota</taxon>
        <taxon>Betaproteobacteria</taxon>
        <taxon>Nitrosomonadales</taxon>
        <taxon>Sulfuricellaceae</taxon>
        <taxon>Sulfuriferula</taxon>
    </lineage>
</organism>
<dbReference type="CDD" id="cd02859">
    <property type="entry name" value="E_set_AMPKbeta_like_N"/>
    <property type="match status" value="1"/>
</dbReference>
<proteinExistence type="predicted"/>
<evidence type="ECO:0000313" key="3">
    <source>
        <dbReference type="Proteomes" id="UP000321337"/>
    </source>
</evidence>
<gene>
    <name evidence="2" type="ORF">TPL01_27800</name>
</gene>
<dbReference type="Proteomes" id="UP000321337">
    <property type="component" value="Unassembled WGS sequence"/>
</dbReference>
<sequence>MSMSDTLLLLLLPINRRLRLALALTLALPWAYAAADRHEATFSLYAPQAKSVEVIGDFNQWQSGVTLLVGPDEKGMWRAKLPLPTTLTRIEYVYWVDGAQRRIDPGQPVVQDGFFGENNVLVLP</sequence>